<dbReference type="Gene3D" id="3.30.930.10">
    <property type="entry name" value="Bira Bifunctional Protein, Domain 2"/>
    <property type="match status" value="1"/>
</dbReference>
<comment type="pathway">
    <text evidence="3">Protein modification; protein lipoylation via endogenous pathway; protein N(6)-(lipoyl)lysine from octanoyl-[acyl-carrier-protein].</text>
</comment>
<keyword evidence="1 3" id="KW-0808">Transferase</keyword>
<dbReference type="GO" id="GO:0009107">
    <property type="term" value="P:lipoate biosynthetic process"/>
    <property type="evidence" value="ECO:0007669"/>
    <property type="project" value="UniProtKB-UniRule"/>
</dbReference>
<evidence type="ECO:0000313" key="6">
    <source>
        <dbReference type="Proteomes" id="UP000053797"/>
    </source>
</evidence>
<dbReference type="EMBL" id="LNQL01000003">
    <property type="protein sequence ID" value="KSU48756.1"/>
    <property type="molecule type" value="Genomic_DNA"/>
</dbReference>
<dbReference type="InterPro" id="IPR004143">
    <property type="entry name" value="BPL_LPL_catalytic"/>
</dbReference>
<organism evidence="5 6">
    <name type="scientific">Exiguobacterium indicum</name>
    <dbReference type="NCBI Taxonomy" id="296995"/>
    <lineage>
        <taxon>Bacteria</taxon>
        <taxon>Bacillati</taxon>
        <taxon>Bacillota</taxon>
        <taxon>Bacilli</taxon>
        <taxon>Bacillales</taxon>
        <taxon>Bacillales Family XII. Incertae Sedis</taxon>
        <taxon>Exiguobacterium</taxon>
    </lineage>
</organism>
<dbReference type="CDD" id="cd16443">
    <property type="entry name" value="LplA"/>
    <property type="match status" value="1"/>
</dbReference>
<evidence type="ECO:0000256" key="2">
    <source>
        <dbReference type="ARBA" id="ARBA00023315"/>
    </source>
</evidence>
<protein>
    <recommendedName>
        <fullName evidence="3">Octanoyl-[GcvH]:protein N-octanoyltransferase</fullName>
        <ecNumber evidence="3">2.3.1.204</ecNumber>
    </recommendedName>
    <alternativeName>
        <fullName evidence="3">Octanoyl-[GcvH]:E2 amidotransferase</fullName>
    </alternativeName>
</protein>
<accession>A0A0V8GER5</accession>
<name>A0A0V8GER5_9BACL</name>
<dbReference type="Pfam" id="PF21948">
    <property type="entry name" value="LplA-B_cat"/>
    <property type="match status" value="1"/>
</dbReference>
<dbReference type="InterPro" id="IPR045864">
    <property type="entry name" value="aa-tRNA-synth_II/BPL/LPL"/>
</dbReference>
<evidence type="ECO:0000256" key="3">
    <source>
        <dbReference type="HAMAP-Rule" id="MF_02119"/>
    </source>
</evidence>
<comment type="function">
    <text evidence="3">Catalyzes the amidotransfer (transamidation) of the octanoyl moiety from octanoyl-GcvH to the lipoyl domain of the E2 subunit of lipoate-dependent enzymes.</text>
</comment>
<dbReference type="AlphaFoldDB" id="A0A0V8GER5"/>
<dbReference type="PROSITE" id="PS51733">
    <property type="entry name" value="BPL_LPL_CATALYTIC"/>
    <property type="match status" value="1"/>
</dbReference>
<feature type="active site" description="Acyl-thioester intermediate" evidence="3">
    <location>
        <position position="144"/>
    </location>
</feature>
<feature type="domain" description="BPL/LPL catalytic" evidence="4">
    <location>
        <begin position="40"/>
        <end position="224"/>
    </location>
</feature>
<sequence>MGIELLKQEHYRIFDQTSLGTAFHATQSFAMDDTLCASVATEGAALRSWIHHETVVLGIQDARLPHLADGVAVLHEHGFSPVVRNSGGLAVVLDAGVLNISLVLPERGGIDIDSGYEAMLALVRRMFAQETDAIVAGEVVGSYCPGSYDLSIAGKKFAGISQRRVRGGVAVQIYLCVNGSGSQRAALVRDFYAAALQGETTKFVYPTVVPETMASLEELLGISLTVEECLRRAYEALLALGADLTPATLTELENERFGVNLSRMLDRNEKALG</sequence>
<comment type="miscellaneous">
    <text evidence="3">The reaction proceeds via a thioester-linked acyl-enzyme intermediate.</text>
</comment>
<comment type="caution">
    <text evidence="5">The sequence shown here is derived from an EMBL/GenBank/DDBJ whole genome shotgun (WGS) entry which is preliminary data.</text>
</comment>
<dbReference type="SUPFAM" id="SSF55681">
    <property type="entry name" value="Class II aaRS and biotin synthetases"/>
    <property type="match status" value="1"/>
</dbReference>
<dbReference type="RefSeq" id="WP_050677301.1">
    <property type="nucleotide sequence ID" value="NZ_FMYN01000003.1"/>
</dbReference>
<dbReference type="HAMAP" id="MF_02119">
    <property type="entry name" value="LipL"/>
    <property type="match status" value="1"/>
</dbReference>
<comment type="catalytic activity">
    <reaction evidence="3">
        <text>N(6)-octanoyl-L-lysyl-[glycine-cleavage complex H protein] + L-lysyl-[lipoyl-carrier protein] = N(6)-octanoyl-L-lysyl-[lipoyl-carrier protein] + L-lysyl-[glycine-cleavage complex H protein]</text>
        <dbReference type="Rhea" id="RHEA:20213"/>
        <dbReference type="Rhea" id="RHEA-COMP:10500"/>
        <dbReference type="Rhea" id="RHEA-COMP:10501"/>
        <dbReference type="Rhea" id="RHEA-COMP:10503"/>
        <dbReference type="Rhea" id="RHEA-COMP:10504"/>
        <dbReference type="ChEBI" id="CHEBI:29969"/>
        <dbReference type="ChEBI" id="CHEBI:78809"/>
        <dbReference type="EC" id="2.3.1.204"/>
    </reaction>
</comment>
<dbReference type="SMR" id="A0A0V8GER5"/>
<dbReference type="InterPro" id="IPR050664">
    <property type="entry name" value="Octanoyltrans_LipM/LipL"/>
</dbReference>
<evidence type="ECO:0000259" key="4">
    <source>
        <dbReference type="PROSITE" id="PS51733"/>
    </source>
</evidence>
<evidence type="ECO:0000313" key="5">
    <source>
        <dbReference type="EMBL" id="KSU48756.1"/>
    </source>
</evidence>
<dbReference type="EC" id="2.3.1.204" evidence="3"/>
<dbReference type="GO" id="GO:0009249">
    <property type="term" value="P:protein lipoylation"/>
    <property type="evidence" value="ECO:0007669"/>
    <property type="project" value="UniProtKB-UniRule"/>
</dbReference>
<dbReference type="InterPro" id="IPR024897">
    <property type="entry name" value="LipL"/>
</dbReference>
<proteinExistence type="inferred from homology"/>
<keyword evidence="2 3" id="KW-0012">Acyltransferase</keyword>
<gene>
    <name evidence="3" type="primary">lipL</name>
    <name evidence="5" type="ORF">AS033_10525</name>
</gene>
<comment type="similarity">
    <text evidence="3">Belongs to the octanoyltransferase LipL family.</text>
</comment>
<dbReference type="OrthoDB" id="2080934at2"/>
<dbReference type="PANTHER" id="PTHR43679:SF2">
    <property type="entry name" value="OCTANOYL-[GCVH]:PROTEIN N-OCTANOYLTRANSFERASE"/>
    <property type="match status" value="1"/>
</dbReference>
<dbReference type="PANTHER" id="PTHR43679">
    <property type="entry name" value="OCTANOYLTRANSFERASE LIPM-RELATED"/>
    <property type="match status" value="1"/>
</dbReference>
<evidence type="ECO:0000256" key="1">
    <source>
        <dbReference type="ARBA" id="ARBA00022679"/>
    </source>
</evidence>
<dbReference type="GO" id="GO:0033819">
    <property type="term" value="F:lipoyl(octanoyl) transferase activity"/>
    <property type="evidence" value="ECO:0007669"/>
    <property type="project" value="InterPro"/>
</dbReference>
<reference evidence="5 6" key="1">
    <citation type="journal article" date="2015" name="Int. J. Syst. Evol. Microbiol.">
        <title>Exiguobacterium enclense sp. nov., isolated from sediment.</title>
        <authorList>
            <person name="Dastager S.G."/>
            <person name="Mawlankar R."/>
            <person name="Sonalkar V.V."/>
            <person name="Thorat M.N."/>
            <person name="Mual P."/>
            <person name="Verma A."/>
            <person name="Krishnamurthi S."/>
            <person name="Tang S.K."/>
            <person name="Li W.J."/>
        </authorList>
    </citation>
    <scope>NUCLEOTIDE SEQUENCE [LARGE SCALE GENOMIC DNA]</scope>
    <source>
        <strain evidence="5 6">NIO-1109</strain>
    </source>
</reference>
<dbReference type="Proteomes" id="UP000053797">
    <property type="component" value="Unassembled WGS sequence"/>
</dbReference>
<feature type="site" description="Lowers pKa of active site Cys" evidence="3">
    <location>
        <position position="156"/>
    </location>
</feature>